<sequence>MVEAAVLFQPPGFVRKSAFSSSGRINYYESCPAANPTAKTMVFLHGFGGGSSSYEWSKVYPAFAADYRVLAPDLPGWGFSEHRDSEYGKEDYLRAIGEFLADVASGRAIVIASSVVAALTLRLSTEQPEYFEAIVAMNPSGLSDFGKPYDGSFFGFVGNLPGINQFVYSQLITTTGGIRDFLRRSLFVRENRISEEIVDAYHASASEPNGQYAAYSFLKGNFSFDLAEWMPRLTVPVAILWGAQSKYASPDTGERLAALSNQVRFFKAIEDVGLTPQLELPATTASAIREALATLAAAA</sequence>
<organism evidence="2 3">
    <name type="scientific">Gloeobacter violaceus (strain ATCC 29082 / PCC 7421)</name>
    <dbReference type="NCBI Taxonomy" id="251221"/>
    <lineage>
        <taxon>Bacteria</taxon>
        <taxon>Bacillati</taxon>
        <taxon>Cyanobacteriota</taxon>
        <taxon>Cyanophyceae</taxon>
        <taxon>Gloeobacterales</taxon>
        <taxon>Gloeobacteraceae</taxon>
        <taxon>Gloeobacter</taxon>
    </lineage>
</organism>
<evidence type="ECO:0000259" key="1">
    <source>
        <dbReference type="Pfam" id="PF00561"/>
    </source>
</evidence>
<dbReference type="PANTHER" id="PTHR46438:SF2">
    <property type="entry name" value="ALPHA_BETA-HYDROLASES SUPERFAMILY PROTEIN"/>
    <property type="match status" value="1"/>
</dbReference>
<dbReference type="InParanoid" id="Q7NKV8"/>
<evidence type="ECO:0000313" key="3">
    <source>
        <dbReference type="Proteomes" id="UP000000557"/>
    </source>
</evidence>
<dbReference type="PhylomeDB" id="Q7NKV8"/>
<dbReference type="RefSeq" id="WP_011141368.1">
    <property type="nucleotide sequence ID" value="NC_005125.1"/>
</dbReference>
<dbReference type="KEGG" id="gvi:glr1368"/>
<dbReference type="ESTHER" id="glovi-GLR1368">
    <property type="family name" value="6_AlphaBeta_hydrolase"/>
</dbReference>
<dbReference type="HOGENOM" id="CLU_020336_13_4_3"/>
<gene>
    <name evidence="2" type="ordered locus">glr1368</name>
</gene>
<reference evidence="2 3" key="2">
    <citation type="journal article" date="2003" name="DNA Res.">
        <title>Complete genome structure of Gloeobacter violaceus PCC 7421, a cyanobacterium that lacks thylakoids (supplement).</title>
        <authorList>
            <person name="Nakamura Y."/>
            <person name="Kaneko T."/>
            <person name="Sato S."/>
            <person name="Mimuro M."/>
            <person name="Miyashita H."/>
            <person name="Tsuchiya T."/>
            <person name="Sasamoto S."/>
            <person name="Watanabe A."/>
            <person name="Kawashima K."/>
            <person name="Kishida Y."/>
            <person name="Kiyokawa C."/>
            <person name="Kohara M."/>
            <person name="Matsumoto M."/>
            <person name="Matsuno A."/>
            <person name="Nakazaki N."/>
            <person name="Shimpo S."/>
            <person name="Takeuchi C."/>
            <person name="Yamada M."/>
            <person name="Tabata S."/>
        </authorList>
    </citation>
    <scope>NUCLEOTIDE SEQUENCE [LARGE SCALE GENOMIC DNA]</scope>
    <source>
        <strain evidence="3">ATCC 29082 / PCC 7421</strain>
    </source>
</reference>
<reference evidence="2 3" key="1">
    <citation type="journal article" date="2003" name="DNA Res.">
        <title>Complete genome structure of Gloeobacter violaceus PCC 7421, a cyanobacterium that lacks thylakoids.</title>
        <authorList>
            <person name="Nakamura Y."/>
            <person name="Kaneko T."/>
            <person name="Sato S."/>
            <person name="Mimuro M."/>
            <person name="Miyashita H."/>
            <person name="Tsuchiya T."/>
            <person name="Sasamoto S."/>
            <person name="Watanabe A."/>
            <person name="Kawashima K."/>
            <person name="Kishida Y."/>
            <person name="Kiyokawa C."/>
            <person name="Kohara M."/>
            <person name="Matsumoto M."/>
            <person name="Matsuno A."/>
            <person name="Nakazaki N."/>
            <person name="Shimpo S."/>
            <person name="Takeuchi C."/>
            <person name="Yamada M."/>
            <person name="Tabata S."/>
        </authorList>
    </citation>
    <scope>NUCLEOTIDE SEQUENCE [LARGE SCALE GENOMIC DNA]</scope>
    <source>
        <strain evidence="3">ATCC 29082 / PCC 7421</strain>
    </source>
</reference>
<evidence type="ECO:0000313" key="2">
    <source>
        <dbReference type="EMBL" id="BAC89309.1"/>
    </source>
</evidence>
<dbReference type="EnsemblBacteria" id="BAC89309">
    <property type="protein sequence ID" value="BAC89309"/>
    <property type="gene ID" value="BAC89309"/>
</dbReference>
<keyword evidence="3" id="KW-1185">Reference proteome</keyword>
<dbReference type="Pfam" id="PF00561">
    <property type="entry name" value="Abhydrolase_1"/>
    <property type="match status" value="1"/>
</dbReference>
<dbReference type="PANTHER" id="PTHR46438">
    <property type="entry name" value="ALPHA/BETA-HYDROLASES SUPERFAMILY PROTEIN"/>
    <property type="match status" value="1"/>
</dbReference>
<dbReference type="InterPro" id="IPR000073">
    <property type="entry name" value="AB_hydrolase_1"/>
</dbReference>
<dbReference type="eggNOG" id="COG0596">
    <property type="taxonomic scope" value="Bacteria"/>
</dbReference>
<dbReference type="Gene3D" id="3.40.50.1820">
    <property type="entry name" value="alpha/beta hydrolase"/>
    <property type="match status" value="1"/>
</dbReference>
<accession>Q7NKV8</accession>
<dbReference type="OrthoDB" id="526428at2"/>
<protein>
    <submittedName>
        <fullName evidence="2">Glr1368 protein</fullName>
    </submittedName>
</protein>
<dbReference type="PRINTS" id="PR00111">
    <property type="entry name" value="ABHYDROLASE"/>
</dbReference>
<dbReference type="AlphaFoldDB" id="Q7NKV8"/>
<dbReference type="EMBL" id="BA000045">
    <property type="protein sequence ID" value="BAC89309.1"/>
    <property type="molecule type" value="Genomic_DNA"/>
</dbReference>
<dbReference type="SUPFAM" id="SSF53474">
    <property type="entry name" value="alpha/beta-Hydrolases"/>
    <property type="match status" value="1"/>
</dbReference>
<dbReference type="Proteomes" id="UP000000557">
    <property type="component" value="Chromosome"/>
</dbReference>
<dbReference type="InterPro" id="IPR029058">
    <property type="entry name" value="AB_hydrolase_fold"/>
</dbReference>
<proteinExistence type="predicted"/>
<dbReference type="PATRIC" id="fig|251221.4.peg.1396"/>
<feature type="domain" description="AB hydrolase-1" evidence="1">
    <location>
        <begin position="40"/>
        <end position="273"/>
    </location>
</feature>
<name>Q7NKV8_GLOVI</name>
<dbReference type="STRING" id="251221.gene:10758851"/>